<feature type="transmembrane region" description="Helical" evidence="9">
    <location>
        <begin position="210"/>
        <end position="230"/>
    </location>
</feature>
<keyword evidence="7 9" id="KW-0472">Membrane</keyword>
<evidence type="ECO:0000256" key="8">
    <source>
        <dbReference type="ARBA" id="ARBA00043264"/>
    </source>
</evidence>
<evidence type="ECO:0000256" key="7">
    <source>
        <dbReference type="ARBA" id="ARBA00023136"/>
    </source>
</evidence>
<dbReference type="PROSITE" id="PS50929">
    <property type="entry name" value="ABC_TM1F"/>
    <property type="match status" value="1"/>
</dbReference>
<dbReference type="InterPro" id="IPR027417">
    <property type="entry name" value="P-loop_NTPase"/>
</dbReference>
<evidence type="ECO:0000256" key="9">
    <source>
        <dbReference type="SAM" id="Phobius"/>
    </source>
</evidence>
<dbReference type="Pfam" id="PF03412">
    <property type="entry name" value="Peptidase_C39"/>
    <property type="match status" value="1"/>
</dbReference>
<evidence type="ECO:0000259" key="11">
    <source>
        <dbReference type="PROSITE" id="PS50929"/>
    </source>
</evidence>
<keyword evidence="4" id="KW-0067">ATP-binding</keyword>
<evidence type="ECO:0000259" key="12">
    <source>
        <dbReference type="PROSITE" id="PS50990"/>
    </source>
</evidence>
<comment type="caution">
    <text evidence="13">The sequence shown here is derived from an EMBL/GenBank/DDBJ whole genome shotgun (WGS) entry which is preliminary data.</text>
</comment>
<dbReference type="InterPro" id="IPR036640">
    <property type="entry name" value="ABC1_TM_sf"/>
</dbReference>
<comment type="subcellular location">
    <subcellularLocation>
        <location evidence="1">Cell membrane</location>
        <topology evidence="1">Multi-pass membrane protein</topology>
    </subcellularLocation>
</comment>
<reference evidence="13 14" key="1">
    <citation type="submission" date="2019-09" db="EMBL/GenBank/DDBJ databases">
        <authorList>
            <person name="Khan S.A."/>
            <person name="Jeon C.O."/>
            <person name="Chun B.H."/>
            <person name="Jeong S.E."/>
        </authorList>
    </citation>
    <scope>NUCLEOTIDE SEQUENCE [LARGE SCALE GENOMIC DNA]</scope>
    <source>
        <strain evidence="13 14">KCTC 42508</strain>
    </source>
</reference>
<dbReference type="Proteomes" id="UP000323188">
    <property type="component" value="Unassembled WGS sequence"/>
</dbReference>
<dbReference type="Gene3D" id="3.90.70.10">
    <property type="entry name" value="Cysteine proteinases"/>
    <property type="match status" value="1"/>
</dbReference>
<feature type="transmembrane region" description="Helical" evidence="9">
    <location>
        <begin position="312"/>
        <end position="331"/>
    </location>
</feature>
<dbReference type="PANTHER" id="PTHR24221">
    <property type="entry name" value="ATP-BINDING CASSETTE SUB-FAMILY B"/>
    <property type="match status" value="1"/>
</dbReference>
<evidence type="ECO:0000256" key="5">
    <source>
        <dbReference type="ARBA" id="ARBA00022927"/>
    </source>
</evidence>
<dbReference type="RefSeq" id="WP_154917088.1">
    <property type="nucleotide sequence ID" value="NZ_VUOE01000001.1"/>
</dbReference>
<evidence type="ECO:0000259" key="10">
    <source>
        <dbReference type="PROSITE" id="PS50893"/>
    </source>
</evidence>
<evidence type="ECO:0000313" key="13">
    <source>
        <dbReference type="EMBL" id="KAA2218519.1"/>
    </source>
</evidence>
<dbReference type="GO" id="GO:0043213">
    <property type="term" value="P:bacteriocin transport"/>
    <property type="evidence" value="ECO:0007669"/>
    <property type="project" value="UniProtKB-KW"/>
</dbReference>
<evidence type="ECO:0000256" key="6">
    <source>
        <dbReference type="ARBA" id="ARBA00022989"/>
    </source>
</evidence>
<dbReference type="GO" id="GO:0008233">
    <property type="term" value="F:peptidase activity"/>
    <property type="evidence" value="ECO:0007669"/>
    <property type="project" value="InterPro"/>
</dbReference>
<proteinExistence type="predicted"/>
<dbReference type="AlphaFoldDB" id="A0A5B2TW96"/>
<dbReference type="InterPro" id="IPR003593">
    <property type="entry name" value="AAA+_ATPase"/>
</dbReference>
<name>A0A5B2TW96_9FLAO</name>
<dbReference type="InterPro" id="IPR017871">
    <property type="entry name" value="ABC_transporter-like_CS"/>
</dbReference>
<evidence type="ECO:0000256" key="1">
    <source>
        <dbReference type="ARBA" id="ARBA00004651"/>
    </source>
</evidence>
<feature type="domain" description="ABC transmembrane type-1" evidence="11">
    <location>
        <begin position="176"/>
        <end position="455"/>
    </location>
</feature>
<dbReference type="SUPFAM" id="SSF90123">
    <property type="entry name" value="ABC transporter transmembrane region"/>
    <property type="match status" value="1"/>
</dbReference>
<dbReference type="GO" id="GO:0016887">
    <property type="term" value="F:ATP hydrolysis activity"/>
    <property type="evidence" value="ECO:0007669"/>
    <property type="project" value="InterPro"/>
</dbReference>
<keyword evidence="2 9" id="KW-0812">Transmembrane</keyword>
<feature type="transmembrane region" description="Helical" evidence="9">
    <location>
        <begin position="283"/>
        <end position="306"/>
    </location>
</feature>
<dbReference type="InterPro" id="IPR011527">
    <property type="entry name" value="ABC1_TM_dom"/>
</dbReference>
<dbReference type="GO" id="GO:0006508">
    <property type="term" value="P:proteolysis"/>
    <property type="evidence" value="ECO:0007669"/>
    <property type="project" value="InterPro"/>
</dbReference>
<keyword evidence="3" id="KW-0547">Nucleotide-binding</keyword>
<sequence length="733" mass="83553">MFSKPFPFFRQLDQMDCGPTCLRMVAKYYGRSFSIDYLRNKSNITKEGVSFGGISEAAEEIGLHTLAVSLDFENMRREVPFPCIAHWRQRHFVVVYKIKGNTVYVADPAHGLIKYSKKEFISGWIGKKFDDSSEGYLLLMEPTPKFHKSELEESKNYGFKFLFWYFTPYKKYIYQLLLGLLTGSILQLIFPFLTQAVVDYGINYQNLNFIYIVLIAQLVLFLSQTTVDLVRGWILLHMTSRININLISDFLIKLMRLPISFFDSKNTGDIIQRINDHNRIQDFLSSTTLNTLFSAFNLVVFGIILAYYNLTIFTIFFFGSIIYIGWTLLFLRKREELDYKRFDQAADNQSSIYQLISGMQEIKLNGSERRRRWEWEAIQVKLFKVSIRSLALSQTQNTGGQFFNELKNILITFIAAKSVIDGSLTLGMMLSVQYIIGQLNLPINNFITFIQTGQDAKISLERLSEIHSKDDEELPDEYIIRELPSNKNIEIKGLSFQYGGRNSPMVLKNIDLSIPEGKVTAIVGASGSGKTTLIKLLLKFYSPTMGKISVGKIDLQNISTKYWRKKCGSVMQDGFLFGDTIARNITESDSVGISKKSRLLNAVEIANIEDFIEKLPSGFNTKIGSSGINISGGQKQRILIARSVYKNPNYIFFDEATSALDANNEKTIMDKLEKFYKGKTVVVVAHRLSTVKNADQIIVLDNGKIIESGNHKELTNNKGMYYSLVKNQLELGN</sequence>
<dbReference type="GO" id="GO:0005524">
    <property type="term" value="F:ATP binding"/>
    <property type="evidence" value="ECO:0007669"/>
    <property type="project" value="UniProtKB-KW"/>
</dbReference>
<keyword evidence="5" id="KW-0653">Protein transport</keyword>
<evidence type="ECO:0000256" key="4">
    <source>
        <dbReference type="ARBA" id="ARBA00022840"/>
    </source>
</evidence>
<keyword evidence="5" id="KW-0813">Transport</keyword>
<dbReference type="Pfam" id="PF00005">
    <property type="entry name" value="ABC_tran"/>
    <property type="match status" value="1"/>
</dbReference>
<dbReference type="FunFam" id="3.40.50.300:FF:000218">
    <property type="entry name" value="Multidrug ABC transporter ATP-binding protein"/>
    <property type="match status" value="1"/>
</dbReference>
<organism evidence="13 14">
    <name type="scientific">Maribacter flavus</name>
    <dbReference type="NCBI Taxonomy" id="1658664"/>
    <lineage>
        <taxon>Bacteria</taxon>
        <taxon>Pseudomonadati</taxon>
        <taxon>Bacteroidota</taxon>
        <taxon>Flavobacteriia</taxon>
        <taxon>Flavobacteriales</taxon>
        <taxon>Flavobacteriaceae</taxon>
        <taxon>Maribacter</taxon>
    </lineage>
</organism>
<dbReference type="CDD" id="cd18571">
    <property type="entry name" value="ABC_6TM_peptidase_like"/>
    <property type="match status" value="1"/>
</dbReference>
<dbReference type="PROSITE" id="PS50990">
    <property type="entry name" value="PEPTIDASE_C39"/>
    <property type="match status" value="1"/>
</dbReference>
<evidence type="ECO:0000256" key="2">
    <source>
        <dbReference type="ARBA" id="ARBA00022692"/>
    </source>
</evidence>
<dbReference type="EMBL" id="VUOE01000001">
    <property type="protein sequence ID" value="KAA2218519.1"/>
    <property type="molecule type" value="Genomic_DNA"/>
</dbReference>
<dbReference type="CDD" id="cd02418">
    <property type="entry name" value="Peptidase_C39B"/>
    <property type="match status" value="1"/>
</dbReference>
<dbReference type="SUPFAM" id="SSF52540">
    <property type="entry name" value="P-loop containing nucleoside triphosphate hydrolases"/>
    <property type="match status" value="1"/>
</dbReference>
<dbReference type="GO" id="GO:0015031">
    <property type="term" value="P:protein transport"/>
    <property type="evidence" value="ECO:0007669"/>
    <property type="project" value="UniProtKB-KW"/>
</dbReference>
<dbReference type="Gene3D" id="1.20.1560.10">
    <property type="entry name" value="ABC transporter type 1, transmembrane domain"/>
    <property type="match status" value="1"/>
</dbReference>
<dbReference type="PROSITE" id="PS50893">
    <property type="entry name" value="ABC_TRANSPORTER_2"/>
    <property type="match status" value="1"/>
</dbReference>
<keyword evidence="8" id="KW-0080">Bacteriocin transport</keyword>
<evidence type="ECO:0000256" key="3">
    <source>
        <dbReference type="ARBA" id="ARBA00022741"/>
    </source>
</evidence>
<dbReference type="PROSITE" id="PS00211">
    <property type="entry name" value="ABC_TRANSPORTER_1"/>
    <property type="match status" value="1"/>
</dbReference>
<feature type="domain" description="Peptidase C39" evidence="12">
    <location>
        <begin position="11"/>
        <end position="131"/>
    </location>
</feature>
<protein>
    <submittedName>
        <fullName evidence="13">Peptidase domain-containing ABC transporter</fullName>
    </submittedName>
</protein>
<evidence type="ECO:0000313" key="14">
    <source>
        <dbReference type="Proteomes" id="UP000323188"/>
    </source>
</evidence>
<dbReference type="GO" id="GO:0034040">
    <property type="term" value="F:ATPase-coupled lipid transmembrane transporter activity"/>
    <property type="evidence" value="ECO:0007669"/>
    <property type="project" value="TreeGrafter"/>
</dbReference>
<keyword evidence="6 9" id="KW-1133">Transmembrane helix</keyword>
<dbReference type="Pfam" id="PF00664">
    <property type="entry name" value="ABC_membrane"/>
    <property type="match status" value="1"/>
</dbReference>
<accession>A0A5B2TW96</accession>
<dbReference type="GO" id="GO:0005886">
    <property type="term" value="C:plasma membrane"/>
    <property type="evidence" value="ECO:0007669"/>
    <property type="project" value="UniProtKB-SubCell"/>
</dbReference>
<dbReference type="SMART" id="SM00382">
    <property type="entry name" value="AAA"/>
    <property type="match status" value="1"/>
</dbReference>
<feature type="domain" description="ABC transporter" evidence="10">
    <location>
        <begin position="489"/>
        <end position="727"/>
    </location>
</feature>
<dbReference type="PANTHER" id="PTHR24221:SF654">
    <property type="entry name" value="ATP-BINDING CASSETTE SUB-FAMILY B MEMBER 6"/>
    <property type="match status" value="1"/>
</dbReference>
<dbReference type="Gene3D" id="3.40.50.300">
    <property type="entry name" value="P-loop containing nucleotide triphosphate hydrolases"/>
    <property type="match status" value="1"/>
</dbReference>
<dbReference type="InterPro" id="IPR003439">
    <property type="entry name" value="ABC_transporter-like_ATP-bd"/>
</dbReference>
<dbReference type="GO" id="GO:0140359">
    <property type="term" value="F:ABC-type transporter activity"/>
    <property type="evidence" value="ECO:0007669"/>
    <property type="project" value="InterPro"/>
</dbReference>
<feature type="transmembrane region" description="Helical" evidence="9">
    <location>
        <begin position="172"/>
        <end position="190"/>
    </location>
</feature>
<dbReference type="InterPro" id="IPR005074">
    <property type="entry name" value="Peptidase_C39"/>
</dbReference>
<gene>
    <name evidence="13" type="ORF">F0361_02540</name>
</gene>
<dbReference type="InterPro" id="IPR039421">
    <property type="entry name" value="Type_1_exporter"/>
</dbReference>